<comment type="caution">
    <text evidence="2">The sequence shown here is derived from an EMBL/GenBank/DDBJ whole genome shotgun (WGS) entry which is preliminary data.</text>
</comment>
<dbReference type="EMBL" id="JANPWB010000011">
    <property type="protein sequence ID" value="KAJ1124241.1"/>
    <property type="molecule type" value="Genomic_DNA"/>
</dbReference>
<accession>A0AAV7P9U7</accession>
<sequence length="77" mass="8078">MHGGACICHPPTSFAGAGGEERRKAGTDDGGERRGKTSVDGGKMKLPQNGKERGKRRSQTCPRSDVATPGLVNEETP</sequence>
<feature type="region of interest" description="Disordered" evidence="1">
    <location>
        <begin position="1"/>
        <end position="77"/>
    </location>
</feature>
<protein>
    <submittedName>
        <fullName evidence="2">Uncharacterized protein</fullName>
    </submittedName>
</protein>
<dbReference type="Proteomes" id="UP001066276">
    <property type="component" value="Chromosome 7"/>
</dbReference>
<keyword evidence="3" id="KW-1185">Reference proteome</keyword>
<gene>
    <name evidence="2" type="ORF">NDU88_002702</name>
</gene>
<proteinExistence type="predicted"/>
<reference evidence="2" key="1">
    <citation type="journal article" date="2022" name="bioRxiv">
        <title>Sequencing and chromosome-scale assembly of the giantPleurodeles waltlgenome.</title>
        <authorList>
            <person name="Brown T."/>
            <person name="Elewa A."/>
            <person name="Iarovenko S."/>
            <person name="Subramanian E."/>
            <person name="Araus A.J."/>
            <person name="Petzold A."/>
            <person name="Susuki M."/>
            <person name="Suzuki K.-i.T."/>
            <person name="Hayashi T."/>
            <person name="Toyoda A."/>
            <person name="Oliveira C."/>
            <person name="Osipova E."/>
            <person name="Leigh N.D."/>
            <person name="Simon A."/>
            <person name="Yun M.H."/>
        </authorList>
    </citation>
    <scope>NUCLEOTIDE SEQUENCE</scope>
    <source>
        <strain evidence="2">20211129_DDA</strain>
        <tissue evidence="2">Liver</tissue>
    </source>
</reference>
<evidence type="ECO:0000256" key="1">
    <source>
        <dbReference type="SAM" id="MobiDB-lite"/>
    </source>
</evidence>
<organism evidence="2 3">
    <name type="scientific">Pleurodeles waltl</name>
    <name type="common">Iberian ribbed newt</name>
    <dbReference type="NCBI Taxonomy" id="8319"/>
    <lineage>
        <taxon>Eukaryota</taxon>
        <taxon>Metazoa</taxon>
        <taxon>Chordata</taxon>
        <taxon>Craniata</taxon>
        <taxon>Vertebrata</taxon>
        <taxon>Euteleostomi</taxon>
        <taxon>Amphibia</taxon>
        <taxon>Batrachia</taxon>
        <taxon>Caudata</taxon>
        <taxon>Salamandroidea</taxon>
        <taxon>Salamandridae</taxon>
        <taxon>Pleurodelinae</taxon>
        <taxon>Pleurodeles</taxon>
    </lineage>
</organism>
<name>A0AAV7P9U7_PLEWA</name>
<dbReference type="AlphaFoldDB" id="A0AAV7P9U7"/>
<feature type="compositionally biased region" description="Basic and acidic residues" evidence="1">
    <location>
        <begin position="19"/>
        <end position="37"/>
    </location>
</feature>
<evidence type="ECO:0000313" key="2">
    <source>
        <dbReference type="EMBL" id="KAJ1124241.1"/>
    </source>
</evidence>
<evidence type="ECO:0000313" key="3">
    <source>
        <dbReference type="Proteomes" id="UP001066276"/>
    </source>
</evidence>